<reference evidence="4" key="2">
    <citation type="submission" date="2020-04" db="EMBL/GenBank/DDBJ databases">
        <authorList>
            <consortium name="NCBI Genome Project"/>
        </authorList>
    </citation>
    <scope>NUCLEOTIDE SEQUENCE</scope>
    <source>
        <strain evidence="4">CBS 342.82</strain>
    </source>
</reference>
<feature type="compositionally biased region" description="Basic and acidic residues" evidence="1">
    <location>
        <begin position="22"/>
        <end position="34"/>
    </location>
</feature>
<dbReference type="GO" id="GO:0005829">
    <property type="term" value="C:cytosol"/>
    <property type="evidence" value="ECO:0007669"/>
    <property type="project" value="TreeGrafter"/>
</dbReference>
<keyword evidence="3" id="KW-1185">Reference proteome</keyword>
<dbReference type="RefSeq" id="XP_033459129.1">
    <property type="nucleotide sequence ID" value="XM_033604966.1"/>
</dbReference>
<dbReference type="Gene3D" id="3.90.70.10">
    <property type="entry name" value="Cysteine proteinases"/>
    <property type="match status" value="1"/>
</dbReference>
<protein>
    <recommendedName>
        <fullName evidence="2">USP domain-containing protein</fullName>
    </recommendedName>
</protein>
<dbReference type="InterPro" id="IPR038765">
    <property type="entry name" value="Papain-like_cys_pep_sf"/>
</dbReference>
<feature type="compositionally biased region" description="Low complexity" evidence="1">
    <location>
        <begin position="35"/>
        <end position="44"/>
    </location>
</feature>
<reference evidence="4" key="1">
    <citation type="submission" date="2020-01" db="EMBL/GenBank/DDBJ databases">
        <authorList>
            <consortium name="DOE Joint Genome Institute"/>
            <person name="Haridas S."/>
            <person name="Albert R."/>
            <person name="Binder M."/>
            <person name="Bloem J."/>
            <person name="Labutti K."/>
            <person name="Salamov A."/>
            <person name="Andreopoulos B."/>
            <person name="Baker S.E."/>
            <person name="Barry K."/>
            <person name="Bills G."/>
            <person name="Bluhm B.H."/>
            <person name="Cannon C."/>
            <person name="Castanera R."/>
            <person name="Culley D.E."/>
            <person name="Daum C."/>
            <person name="Ezra D."/>
            <person name="Gonzalez J.B."/>
            <person name="Henrissat B."/>
            <person name="Kuo A."/>
            <person name="Liang C."/>
            <person name="Lipzen A."/>
            <person name="Lutzoni F."/>
            <person name="Magnuson J."/>
            <person name="Mondo S."/>
            <person name="Nolan M."/>
            <person name="Ohm R."/>
            <person name="Pangilinan J."/>
            <person name="Park H.-J."/>
            <person name="Ramirez L."/>
            <person name="Alfaro M."/>
            <person name="Sun H."/>
            <person name="Tritt A."/>
            <person name="Yoshinaga Y."/>
            <person name="Zwiers L.-H."/>
            <person name="Turgeon B.G."/>
            <person name="Goodwin S.B."/>
            <person name="Spatafora J.W."/>
            <person name="Crous P.W."/>
            <person name="Grigoriev I.V."/>
        </authorList>
    </citation>
    <scope>NUCLEOTIDE SEQUENCE</scope>
    <source>
        <strain evidence="4">CBS 342.82</strain>
    </source>
</reference>
<dbReference type="PROSITE" id="PS00972">
    <property type="entry name" value="USP_1"/>
    <property type="match status" value="1"/>
</dbReference>
<dbReference type="SUPFAM" id="SSF54001">
    <property type="entry name" value="Cysteine proteinases"/>
    <property type="match status" value="1"/>
</dbReference>
<dbReference type="InterPro" id="IPR050164">
    <property type="entry name" value="Peptidase_C19"/>
</dbReference>
<dbReference type="OrthoDB" id="420187at2759"/>
<dbReference type="InterPro" id="IPR018200">
    <property type="entry name" value="USP_CS"/>
</dbReference>
<feature type="region of interest" description="Disordered" evidence="1">
    <location>
        <begin position="1836"/>
        <end position="1857"/>
    </location>
</feature>
<dbReference type="GO" id="GO:0005634">
    <property type="term" value="C:nucleus"/>
    <property type="evidence" value="ECO:0007669"/>
    <property type="project" value="TreeGrafter"/>
</dbReference>
<dbReference type="InterPro" id="IPR028889">
    <property type="entry name" value="USP"/>
</dbReference>
<proteinExistence type="predicted"/>
<dbReference type="Pfam" id="PF00443">
    <property type="entry name" value="UCH"/>
    <property type="match status" value="1"/>
</dbReference>
<feature type="region of interest" description="Disordered" evidence="1">
    <location>
        <begin position="2368"/>
        <end position="2392"/>
    </location>
</feature>
<dbReference type="PANTHER" id="PTHR24006:SF827">
    <property type="entry name" value="UBIQUITIN CARBOXYL-TERMINAL HYDROLASE 34"/>
    <property type="match status" value="1"/>
</dbReference>
<dbReference type="GO" id="GO:0016579">
    <property type="term" value="P:protein deubiquitination"/>
    <property type="evidence" value="ECO:0007669"/>
    <property type="project" value="InterPro"/>
</dbReference>
<organism evidence="4">
    <name type="scientific">Dissoconium aciculare CBS 342.82</name>
    <dbReference type="NCBI Taxonomy" id="1314786"/>
    <lineage>
        <taxon>Eukaryota</taxon>
        <taxon>Fungi</taxon>
        <taxon>Dikarya</taxon>
        <taxon>Ascomycota</taxon>
        <taxon>Pezizomycotina</taxon>
        <taxon>Dothideomycetes</taxon>
        <taxon>Dothideomycetidae</taxon>
        <taxon>Mycosphaerellales</taxon>
        <taxon>Dissoconiaceae</taxon>
        <taxon>Dissoconium</taxon>
    </lineage>
</organism>
<dbReference type="Proteomes" id="UP000504637">
    <property type="component" value="Unplaced"/>
</dbReference>
<evidence type="ECO:0000313" key="4">
    <source>
        <dbReference type="RefSeq" id="XP_033459129.1"/>
    </source>
</evidence>
<evidence type="ECO:0000259" key="2">
    <source>
        <dbReference type="PROSITE" id="PS50235"/>
    </source>
</evidence>
<dbReference type="GO" id="GO:0004843">
    <property type="term" value="F:cysteine-type deubiquitinase activity"/>
    <property type="evidence" value="ECO:0007669"/>
    <property type="project" value="InterPro"/>
</dbReference>
<dbReference type="PROSITE" id="PS50235">
    <property type="entry name" value="USP_3"/>
    <property type="match status" value="1"/>
</dbReference>
<sequence length="2392" mass="270509">MAATSNESSRQRDPVVDANPDLTRKRQRLSEEIRSTTPSSSHSSVAIEAVDIKSTYSTTDASNLIVEDEIVKMDRYSHNFSILDDANLANNLPIRQIQTLIRHIEGRQSLPPAIFGRLSSWIKQHIDETRHESPWRTVYSGDQEFFGGLGQLTCTILSSDDLFTEEETLKFGQAPLAALVTEFLRGALELSARIVDFLPDVVGATIARRDSGQIRGQQKLDLLWHVQVLDIVLSGHNDASLIDLQNQFDKQPDRQLQFIRANLRKNTQTMDALLQLLQKLCQCHRDIALTWNAIGAIFSITQVLDLSSYELADQFMEAAHLCVLPIIRQKHPRALPDGFHERFVNASQSVLENLLCTRPNEVWDFYCHFVKSDADALLPQTIPNESWNQTLQIICHAQNDIAVELLKTCWVFQALKSFIFSDIMDVRGCGISQLGKRLANIHQTYQKSLYGLDHPILQFAARFLRSNEFTKYIFGPNSHANLVSHSQNIFGFLAAMHAYTDVDTDIIWNACTTSVEAEFVKASFDILVDLTRHLEWDRLLYLATKYVHTAPEKLGKDAVESLEFLLKKLSATGGNEQSSQAHLATAFLSIDILRQHYSRHDSKILSQLCQIAMAELTRFAYGDRFSLDGQVLILGQCIPHLVKPSDYVLSSAMVVVLFLKKVQNPSSLRELAGKPLVSEIATEMIRYIKCQRDEPASRSPTRMASISHRIEVVLRLMAISNIEIDQEIVRTLFDHCFAGSAVDMITRDDAWIRLRDLTLDKTTPYFSAFMFRLLSYLFRDEIPKMVPQDFSAASMEMLHRMLVDNVRSEQIRLEFDHLLDLPMWSKLVDIAELACEPRIREIAIMNMSMILFDMPYMQISSKINQVHVESCHTRFIQERIDRLHSSYALIDSSPADTKQLVLQQIDLLSVILNKSKITATGHNQSKPLEICLAADATETNLSYTLELFVGLGPKYQSIAIKAAPSAKVSDLVVELPAITNTVDNRIILSGREVDQANEADKLLKDIGIQPSRRVAVCPRYNFNSDISFTYGQIGVVERELLQHYDRLEILLHGPPAIAHKVSQFLRNLQCPMPVRRRVVSPTATIDDLFPQECPAKTALSIHILGVHFRDFCKLGVVNDGFVVHTIGVLVALLVDSPRLPTEILRCQALSCLNDFLNEHLNDDGSSDLVENPTAFADAMIGILLTSLTPRPNQGLDGLRMETAKLCYKALLGVFDRQRSFWEAFAANELAVDIHSRILLNDNLHQIAGQIITFCDQTTNTAIPDFYLHVMTSILPQTLKHSTRARSFYQFAQDLLFRVGALNVRTDEKKARDLVDLLLTLALNYEHSETVDLPITDCAMLGVLKILHSALNILKAFKRPLLLNNISVKVFQTLLFPLNAGEYDRTLLHQESRRLAFGIVEMTCESRDAFSDLCSAMLDVLQPSKRYVLEYICYADWAREASACAGLDNLGMTCYMNSLIQQLYANVHFRQFIFETPLLDKEKQACLAQIQILFARMQTQADRSIRPIELARTLNIRTDSQEDVHGFYEDFLSRLETEMPDAASKTALNQFFTGRLLSQIKGECGHVSTRTEPFVDLPVLVKNKPGLKESLDEFVQGEPMEGANKYKCLACDPMGEGRLVDAMKRACPEMIPDNLTFCLKRFSFEAMFNMDDKVNDKFEFPQTIDMSSYHHKKVEDPSLICAADPFELVGVIVHQGTLQFGHYWSYTLLRNTPESTSRVWVRLEDKNAHICPDGFETVQRECTGGEWFTNGQERTDNAYVLFYQRKSVLEETLSVVKPARDPSTGDLLPARIKLPEALELTLRDENRDHYLANHVAHLDFSVFASWLVENLHRFTENSPATSESGDSEGDVSPKDSATSVGSVATQLEMSVAGVVVALIQRLATCDSDPLMKLQCITDRLCSTIDKKPSLAHPFLARILQDGSWTRLLVIDGRNIRRLGLAHIVQLLLLALRETDELTYRSMFLKLCDQLEVIFEVKRENAFQFNWNSAFEMVGWMASKGAWETAQILRHSFLRFALDMLYLPWSEQLQAEVPYALQFMKRRTPQVTSLYRFITFVLGQPWIRMHNTDHDDRKVVDLTDDGTAVVPPDLVKCLHGVSTACPMSFWMRSAILADRNHQENFPPAKLMSLLLTSDHVPEIVKASIPRSLELYIDTEEESLNPVLYLVEEFCAACNDDTRASQAMRQLVKTIPLWERCDAAFANFIVRVNNIASRAVAENLGVWYSSYIGPNSNTNKSARICNDVAQWLRRTFFGVTSLVDDEFEGTRVRLARKMIRELVPKIQYAYEHEQPRSRCEPAITVLEGVSEYLDQLQSYMSATSGRSASEALKAEYQELDADVADLWGLKSILGEWEMDSPTQFVTVNDIASEGSVISEEDEDIEPSGWIDDEDTGAGG</sequence>
<accession>A0A6J3M2G0</accession>
<feature type="region of interest" description="Disordered" evidence="1">
    <location>
        <begin position="1"/>
        <end position="44"/>
    </location>
</feature>
<name>A0A6J3M2G0_9PEZI</name>
<dbReference type="InterPro" id="IPR001394">
    <property type="entry name" value="Peptidase_C19_UCH"/>
</dbReference>
<evidence type="ECO:0000313" key="3">
    <source>
        <dbReference type="Proteomes" id="UP000504637"/>
    </source>
</evidence>
<dbReference type="PANTHER" id="PTHR24006">
    <property type="entry name" value="UBIQUITIN CARBOXYL-TERMINAL HYDROLASE"/>
    <property type="match status" value="1"/>
</dbReference>
<evidence type="ECO:0000256" key="1">
    <source>
        <dbReference type="SAM" id="MobiDB-lite"/>
    </source>
</evidence>
<dbReference type="PROSITE" id="PS00973">
    <property type="entry name" value="USP_2"/>
    <property type="match status" value="1"/>
</dbReference>
<gene>
    <name evidence="4" type="ORF">K489DRAFT_380829</name>
</gene>
<reference evidence="4" key="3">
    <citation type="submission" date="2025-08" db="UniProtKB">
        <authorList>
            <consortium name="RefSeq"/>
        </authorList>
    </citation>
    <scope>IDENTIFICATION</scope>
    <source>
        <strain evidence="4">CBS 342.82</strain>
    </source>
</reference>
<feature type="domain" description="USP" evidence="2">
    <location>
        <begin position="1444"/>
        <end position="1765"/>
    </location>
</feature>
<dbReference type="GeneID" id="54362766"/>
<feature type="compositionally biased region" description="Acidic residues" evidence="1">
    <location>
        <begin position="2371"/>
        <end position="2392"/>
    </location>
</feature>